<dbReference type="Proteomes" id="UP001285441">
    <property type="component" value="Unassembled WGS sequence"/>
</dbReference>
<feature type="compositionally biased region" description="Polar residues" evidence="1">
    <location>
        <begin position="627"/>
        <end position="643"/>
    </location>
</feature>
<name>A0AAE0NRQ6_9PEZI</name>
<reference evidence="3" key="2">
    <citation type="submission" date="2023-06" db="EMBL/GenBank/DDBJ databases">
        <authorList>
            <consortium name="Lawrence Berkeley National Laboratory"/>
            <person name="Haridas S."/>
            <person name="Hensen N."/>
            <person name="Bonometti L."/>
            <person name="Westerberg I."/>
            <person name="Brannstrom I.O."/>
            <person name="Guillou S."/>
            <person name="Cros-Aarteil S."/>
            <person name="Calhoun S."/>
            <person name="Kuo A."/>
            <person name="Mondo S."/>
            <person name="Pangilinan J."/>
            <person name="Riley R."/>
            <person name="LaButti K."/>
            <person name="Andreopoulos B."/>
            <person name="Lipzen A."/>
            <person name="Chen C."/>
            <person name="Yanf M."/>
            <person name="Daum C."/>
            <person name="Ng V."/>
            <person name="Clum A."/>
            <person name="Steindorff A."/>
            <person name="Ohm R."/>
            <person name="Martin F."/>
            <person name="Silar P."/>
            <person name="Natvig D."/>
            <person name="Lalanne C."/>
            <person name="Gautier V."/>
            <person name="Ament-velasquez S.L."/>
            <person name="Kruys A."/>
            <person name="Hutchinson M.I."/>
            <person name="Powell A.J."/>
            <person name="Barry K."/>
            <person name="Miller A.N."/>
            <person name="Grigoriev I.V."/>
            <person name="Debuchy R."/>
            <person name="Gladieux P."/>
            <person name="Thoren M.H."/>
            <person name="Johannesson H."/>
        </authorList>
    </citation>
    <scope>NUCLEOTIDE SEQUENCE</scope>
    <source>
        <strain evidence="3">CBS 232.78</strain>
    </source>
</reference>
<proteinExistence type="predicted"/>
<dbReference type="AlphaFoldDB" id="A0AAE0NRQ6"/>
<feature type="transmembrane region" description="Helical" evidence="2">
    <location>
        <begin position="380"/>
        <end position="401"/>
    </location>
</feature>
<keyword evidence="2" id="KW-0812">Transmembrane</keyword>
<evidence type="ECO:0000313" key="4">
    <source>
        <dbReference type="Proteomes" id="UP001285441"/>
    </source>
</evidence>
<keyword evidence="4" id="KW-1185">Reference proteome</keyword>
<feature type="transmembrane region" description="Helical" evidence="2">
    <location>
        <begin position="265"/>
        <end position="285"/>
    </location>
</feature>
<comment type="caution">
    <text evidence="3">The sequence shown here is derived from an EMBL/GenBank/DDBJ whole genome shotgun (WGS) entry which is preliminary data.</text>
</comment>
<feature type="transmembrane region" description="Helical" evidence="2">
    <location>
        <begin position="297"/>
        <end position="319"/>
    </location>
</feature>
<reference evidence="3" key="1">
    <citation type="journal article" date="2023" name="Mol. Phylogenet. Evol.">
        <title>Genome-scale phylogeny and comparative genomics of the fungal order Sordariales.</title>
        <authorList>
            <person name="Hensen N."/>
            <person name="Bonometti L."/>
            <person name="Westerberg I."/>
            <person name="Brannstrom I.O."/>
            <person name="Guillou S."/>
            <person name="Cros-Aarteil S."/>
            <person name="Calhoun S."/>
            <person name="Haridas S."/>
            <person name="Kuo A."/>
            <person name="Mondo S."/>
            <person name="Pangilinan J."/>
            <person name="Riley R."/>
            <person name="LaButti K."/>
            <person name="Andreopoulos B."/>
            <person name="Lipzen A."/>
            <person name="Chen C."/>
            <person name="Yan M."/>
            <person name="Daum C."/>
            <person name="Ng V."/>
            <person name="Clum A."/>
            <person name="Steindorff A."/>
            <person name="Ohm R.A."/>
            <person name="Martin F."/>
            <person name="Silar P."/>
            <person name="Natvig D.O."/>
            <person name="Lalanne C."/>
            <person name="Gautier V."/>
            <person name="Ament-Velasquez S.L."/>
            <person name="Kruys A."/>
            <person name="Hutchinson M.I."/>
            <person name="Powell A.J."/>
            <person name="Barry K."/>
            <person name="Miller A.N."/>
            <person name="Grigoriev I.V."/>
            <person name="Debuchy R."/>
            <person name="Gladieux P."/>
            <person name="Hiltunen Thoren M."/>
            <person name="Johannesson H."/>
        </authorList>
    </citation>
    <scope>NUCLEOTIDE SEQUENCE</scope>
    <source>
        <strain evidence="3">CBS 232.78</strain>
    </source>
</reference>
<keyword evidence="2" id="KW-0472">Membrane</keyword>
<dbReference type="EMBL" id="JAULSW010000003">
    <property type="protein sequence ID" value="KAK3386462.1"/>
    <property type="molecule type" value="Genomic_DNA"/>
</dbReference>
<feature type="region of interest" description="Disordered" evidence="1">
    <location>
        <begin position="621"/>
        <end position="746"/>
    </location>
</feature>
<evidence type="ECO:0000313" key="3">
    <source>
        <dbReference type="EMBL" id="KAK3386462.1"/>
    </source>
</evidence>
<protein>
    <submittedName>
        <fullName evidence="3">Uncharacterized protein</fullName>
    </submittedName>
</protein>
<feature type="compositionally biased region" description="Basic and acidic residues" evidence="1">
    <location>
        <begin position="673"/>
        <end position="705"/>
    </location>
</feature>
<accession>A0AAE0NRQ6</accession>
<feature type="compositionally biased region" description="Polar residues" evidence="1">
    <location>
        <begin position="723"/>
        <end position="738"/>
    </location>
</feature>
<evidence type="ECO:0000256" key="1">
    <source>
        <dbReference type="SAM" id="MobiDB-lite"/>
    </source>
</evidence>
<evidence type="ECO:0000256" key="2">
    <source>
        <dbReference type="SAM" id="Phobius"/>
    </source>
</evidence>
<organism evidence="3 4">
    <name type="scientific">Podospora didyma</name>
    <dbReference type="NCBI Taxonomy" id="330526"/>
    <lineage>
        <taxon>Eukaryota</taxon>
        <taxon>Fungi</taxon>
        <taxon>Dikarya</taxon>
        <taxon>Ascomycota</taxon>
        <taxon>Pezizomycotina</taxon>
        <taxon>Sordariomycetes</taxon>
        <taxon>Sordariomycetidae</taxon>
        <taxon>Sordariales</taxon>
        <taxon>Podosporaceae</taxon>
        <taxon>Podospora</taxon>
    </lineage>
</organism>
<feature type="transmembrane region" description="Helical" evidence="2">
    <location>
        <begin position="413"/>
        <end position="431"/>
    </location>
</feature>
<gene>
    <name evidence="3" type="ORF">B0H63DRAFT_467823</name>
</gene>
<sequence length="901" mass="101525">MSSWKTPCNPSFGIDRPNMLRPQRFQWIIEKIGQLIIGPYLLPPPAVLVRAAPIPSDEDVIPPPDRNSAFQTLADGTQDLAALLGVFATDSVERYSFDYTQGYLSTAASSLSLLGLLGYIRAVVKLSLGLQACENAAYDTSTVRPLLGVSERDRLPSDELVKVTYMKRRIVEKERIIWEEPPTTTEKAADDPGLQRADNRETVALVSWRVAKTVRHTIDSAPLLEQFAKRGDEGFSYTAEQERYCISSVALGDRGSFLVSPFGRLLIATIAMVSISATCLTLLPFCGPASDYTWTTWYGTLGLAVSIMIPCLVWGWVYFEENLPRSHSEWAAAPHLAPRGWGSEYEPDKSKRKDWFAFASVAERHVFLNVRPVDGALLWLFRRLSFVMAISALLGYICQYIALRGTTALQSGIWLAIQSGLALIRVAIWLANPHFDDIIDTRDNRRRSNPDTVCFPGRAPMTEAELVIIWRSEVLPKMMQDEPSHLAFLKRTGFAPENAKPRQEKDYSIEFPMWVSMLIDLPLLEDAFTPVLDFWDNKLDPSILTSWMASQVAWDMPSEVFTAWLRARVGGRRVPHDIVPDGWVCRIVMADVPGSTPRHTTLYMLPLLRSYEGFAKPSRFRPLPSPTLVTSPMTEASTHQGETASVKKVEIREGSPQLDETSKKVASNAKSLAPKESEQHESHQEAHQKPKQHDKLAQESEKREPESEDVQQPEAGQPIPAAQKSQQHEPGQATTSEASKAPDEEVAYETKEVLFLSDPDTNLSDCMFTFPHGTQHVGRQHWVRGYNVRFSDEMWDFEGKDNIYLPCPTMAKAQPNHGNRFKKMVTFFNWFIRDRVPDGWQPAPSTVPQISSELNSNEDMNQVAKFLREEQAKQNPTLGDDLAAFLIHQDLDKINKKLRRE</sequence>
<keyword evidence="2" id="KW-1133">Transmembrane helix</keyword>